<evidence type="ECO:0000259" key="3">
    <source>
        <dbReference type="Pfam" id="PF01551"/>
    </source>
</evidence>
<accession>J0NSK2</accession>
<comment type="caution">
    <text evidence="4">The sequence shown here is derived from an EMBL/GenBank/DDBJ whole genome shotgun (WGS) entry which is preliminary data.</text>
</comment>
<dbReference type="PATRIC" id="fig|1125718.3.peg.3"/>
<evidence type="ECO:0000256" key="2">
    <source>
        <dbReference type="SAM" id="MobiDB-lite"/>
    </source>
</evidence>
<feature type="domain" description="M23ase beta-sheet core" evidence="3">
    <location>
        <begin position="196"/>
        <end position="283"/>
    </location>
</feature>
<dbReference type="Proteomes" id="UP000002941">
    <property type="component" value="Unassembled WGS sequence"/>
</dbReference>
<sequence length="307" mass="31588">MLDALECAVLRSRRNLMRMSPTYSPASAPSTASAPSALLTAPTVPAAHTAHTQPRLPELPGHSPRPLLPLPGPGRLEQPGRRRFRSLALGMSLSLLPLSATGPPPGPAAAVMAPMEYASSPDSPSALPAGPGAEKTGKSGDSGAFENSETVRAPRESAESTAPRTHAPRASYGWPTGSPASVVRGFDPPTVTWGSGHRGVDLSLQAGSPVLAAGDGTVVFAGAVAGRPVVSIDHADGIRTTYEPVEASVAAGDVVTRGQTIGTLLAGHRSDGVDALHWGARTGPKSYINPLRLLHPAVIRLKPLRSE</sequence>
<dbReference type="GO" id="GO:0004222">
    <property type="term" value="F:metalloendopeptidase activity"/>
    <property type="evidence" value="ECO:0007669"/>
    <property type="project" value="TreeGrafter"/>
</dbReference>
<gene>
    <name evidence="4" type="ORF">HMPREF1318_2604</name>
</gene>
<evidence type="ECO:0000256" key="1">
    <source>
        <dbReference type="ARBA" id="ARBA00022729"/>
    </source>
</evidence>
<dbReference type="PANTHER" id="PTHR21666">
    <property type="entry name" value="PEPTIDASE-RELATED"/>
    <property type="match status" value="1"/>
</dbReference>
<feature type="compositionally biased region" description="Low complexity" evidence="2">
    <location>
        <begin position="46"/>
        <end position="65"/>
    </location>
</feature>
<dbReference type="CDD" id="cd12797">
    <property type="entry name" value="M23_peptidase"/>
    <property type="match status" value="1"/>
</dbReference>
<dbReference type="SUPFAM" id="SSF51261">
    <property type="entry name" value="Duplicated hybrid motif"/>
    <property type="match status" value="1"/>
</dbReference>
<name>J0NSK2_9ACTO</name>
<organism evidence="4 5">
    <name type="scientific">Actinomyces massiliensis F0489</name>
    <dbReference type="NCBI Taxonomy" id="1125718"/>
    <lineage>
        <taxon>Bacteria</taxon>
        <taxon>Bacillati</taxon>
        <taxon>Actinomycetota</taxon>
        <taxon>Actinomycetes</taxon>
        <taxon>Actinomycetales</taxon>
        <taxon>Actinomycetaceae</taxon>
        <taxon>Actinomyces</taxon>
    </lineage>
</organism>
<evidence type="ECO:0000313" key="4">
    <source>
        <dbReference type="EMBL" id="EJF47817.1"/>
    </source>
</evidence>
<dbReference type="InterPro" id="IPR016047">
    <property type="entry name" value="M23ase_b-sheet_dom"/>
</dbReference>
<keyword evidence="1" id="KW-0732">Signal</keyword>
<feature type="region of interest" description="Disordered" evidence="2">
    <location>
        <begin position="117"/>
        <end position="186"/>
    </location>
</feature>
<reference evidence="4 5" key="1">
    <citation type="submission" date="2012-05" db="EMBL/GenBank/DDBJ databases">
        <authorList>
            <person name="Harkins D.M."/>
            <person name="Madupu R."/>
            <person name="Durkin A.S."/>
            <person name="Torralba M."/>
            <person name="Methe B."/>
            <person name="Sutton G.G."/>
            <person name="Nelson K.E."/>
        </authorList>
    </citation>
    <scope>NUCLEOTIDE SEQUENCE [LARGE SCALE GENOMIC DNA]</scope>
    <source>
        <strain evidence="4 5">F0489</strain>
    </source>
</reference>
<dbReference type="InterPro" id="IPR050570">
    <property type="entry name" value="Cell_wall_metabolism_enzyme"/>
</dbReference>
<dbReference type="Gene3D" id="2.70.70.10">
    <property type="entry name" value="Glucose Permease (Domain IIA)"/>
    <property type="match status" value="1"/>
</dbReference>
<dbReference type="PANTHER" id="PTHR21666:SF289">
    <property type="entry name" value="L-ALA--D-GLU ENDOPEPTIDASE"/>
    <property type="match status" value="1"/>
</dbReference>
<dbReference type="eggNOG" id="COG0739">
    <property type="taxonomic scope" value="Bacteria"/>
</dbReference>
<feature type="compositionally biased region" description="Low complexity" evidence="2">
    <location>
        <begin position="118"/>
        <end position="133"/>
    </location>
</feature>
<feature type="region of interest" description="Disordered" evidence="2">
    <location>
        <begin position="46"/>
        <end position="79"/>
    </location>
</feature>
<dbReference type="InterPro" id="IPR011055">
    <property type="entry name" value="Dup_hybrid_motif"/>
</dbReference>
<evidence type="ECO:0000313" key="5">
    <source>
        <dbReference type="Proteomes" id="UP000002941"/>
    </source>
</evidence>
<dbReference type="Pfam" id="PF01551">
    <property type="entry name" value="Peptidase_M23"/>
    <property type="match status" value="1"/>
</dbReference>
<protein>
    <submittedName>
        <fullName evidence="4">Peptidase, M23 family</fullName>
    </submittedName>
</protein>
<keyword evidence="5" id="KW-1185">Reference proteome</keyword>
<dbReference type="AlphaFoldDB" id="J0NSK2"/>
<proteinExistence type="predicted"/>
<dbReference type="EMBL" id="AKFT01000001">
    <property type="protein sequence ID" value="EJF47817.1"/>
    <property type="molecule type" value="Genomic_DNA"/>
</dbReference>